<sequence length="120" mass="13146">MKPSGSVRSCVREVRAAAADKWSPRRREVKPSLWTPSHPENTSDSVLPDGTWRRLARGPMRDDSVDSSLEETPGQASLSPPSPSPSTSLTAAWPRAHLDQVCFHRALTVLWQPSNSTASD</sequence>
<proteinExistence type="predicted"/>
<evidence type="ECO:0000313" key="3">
    <source>
        <dbReference type="Proteomes" id="UP001153269"/>
    </source>
</evidence>
<feature type="region of interest" description="Disordered" evidence="1">
    <location>
        <begin position="16"/>
        <end position="91"/>
    </location>
</feature>
<accession>A0A9N7TUA8</accession>
<dbReference type="AlphaFoldDB" id="A0A9N7TUA8"/>
<keyword evidence="3" id="KW-1185">Reference proteome</keyword>
<dbReference type="EMBL" id="CADEAL010000335">
    <property type="protein sequence ID" value="CAB1418643.1"/>
    <property type="molecule type" value="Genomic_DNA"/>
</dbReference>
<gene>
    <name evidence="2" type="ORF">PLEPLA_LOCUS6469</name>
</gene>
<evidence type="ECO:0000256" key="1">
    <source>
        <dbReference type="SAM" id="MobiDB-lite"/>
    </source>
</evidence>
<dbReference type="Proteomes" id="UP001153269">
    <property type="component" value="Unassembled WGS sequence"/>
</dbReference>
<protein>
    <submittedName>
        <fullName evidence="2">Uncharacterized protein</fullName>
    </submittedName>
</protein>
<organism evidence="2 3">
    <name type="scientific">Pleuronectes platessa</name>
    <name type="common">European plaice</name>
    <dbReference type="NCBI Taxonomy" id="8262"/>
    <lineage>
        <taxon>Eukaryota</taxon>
        <taxon>Metazoa</taxon>
        <taxon>Chordata</taxon>
        <taxon>Craniata</taxon>
        <taxon>Vertebrata</taxon>
        <taxon>Euteleostomi</taxon>
        <taxon>Actinopterygii</taxon>
        <taxon>Neopterygii</taxon>
        <taxon>Teleostei</taxon>
        <taxon>Neoteleostei</taxon>
        <taxon>Acanthomorphata</taxon>
        <taxon>Carangaria</taxon>
        <taxon>Pleuronectiformes</taxon>
        <taxon>Pleuronectoidei</taxon>
        <taxon>Pleuronectidae</taxon>
        <taxon>Pleuronectes</taxon>
    </lineage>
</organism>
<comment type="caution">
    <text evidence="2">The sequence shown here is derived from an EMBL/GenBank/DDBJ whole genome shotgun (WGS) entry which is preliminary data.</text>
</comment>
<feature type="compositionally biased region" description="Polar residues" evidence="1">
    <location>
        <begin position="34"/>
        <end position="45"/>
    </location>
</feature>
<name>A0A9N7TUA8_PLEPL</name>
<evidence type="ECO:0000313" key="2">
    <source>
        <dbReference type="EMBL" id="CAB1418643.1"/>
    </source>
</evidence>
<reference evidence="2" key="1">
    <citation type="submission" date="2020-03" db="EMBL/GenBank/DDBJ databases">
        <authorList>
            <person name="Weist P."/>
        </authorList>
    </citation>
    <scope>NUCLEOTIDE SEQUENCE</scope>
</reference>